<reference evidence="2 3" key="1">
    <citation type="journal article" date="2019" name="Commun. Biol.">
        <title>The bagworm genome reveals a unique fibroin gene that provides high tensile strength.</title>
        <authorList>
            <person name="Kono N."/>
            <person name="Nakamura H."/>
            <person name="Ohtoshi R."/>
            <person name="Tomita M."/>
            <person name="Numata K."/>
            <person name="Arakawa K."/>
        </authorList>
    </citation>
    <scope>NUCLEOTIDE SEQUENCE [LARGE SCALE GENOMIC DNA]</scope>
</reference>
<gene>
    <name evidence="2" type="ORF">EVAR_65406_1</name>
</gene>
<proteinExistence type="predicted"/>
<protein>
    <submittedName>
        <fullName evidence="2">Uncharacterized protein</fullName>
    </submittedName>
</protein>
<keyword evidence="3" id="KW-1185">Reference proteome</keyword>
<accession>A0A4C1ZU33</accession>
<name>A0A4C1ZU33_EUMVA</name>
<organism evidence="2 3">
    <name type="scientific">Eumeta variegata</name>
    <name type="common">Bagworm moth</name>
    <name type="synonym">Eumeta japonica</name>
    <dbReference type="NCBI Taxonomy" id="151549"/>
    <lineage>
        <taxon>Eukaryota</taxon>
        <taxon>Metazoa</taxon>
        <taxon>Ecdysozoa</taxon>
        <taxon>Arthropoda</taxon>
        <taxon>Hexapoda</taxon>
        <taxon>Insecta</taxon>
        <taxon>Pterygota</taxon>
        <taxon>Neoptera</taxon>
        <taxon>Endopterygota</taxon>
        <taxon>Lepidoptera</taxon>
        <taxon>Glossata</taxon>
        <taxon>Ditrysia</taxon>
        <taxon>Tineoidea</taxon>
        <taxon>Psychidae</taxon>
        <taxon>Oiketicinae</taxon>
        <taxon>Eumeta</taxon>
    </lineage>
</organism>
<sequence>MSLGGTKESGAGDILPVHQIYHQQANTESAAEERAINSGTLSAPRAGAGRSPSSESMQIKRGAERATSVDVPI</sequence>
<feature type="region of interest" description="Disordered" evidence="1">
    <location>
        <begin position="1"/>
        <end position="73"/>
    </location>
</feature>
<comment type="caution">
    <text evidence="2">The sequence shown here is derived from an EMBL/GenBank/DDBJ whole genome shotgun (WGS) entry which is preliminary data.</text>
</comment>
<evidence type="ECO:0000313" key="2">
    <source>
        <dbReference type="EMBL" id="GBP90155.1"/>
    </source>
</evidence>
<evidence type="ECO:0000256" key="1">
    <source>
        <dbReference type="SAM" id="MobiDB-lite"/>
    </source>
</evidence>
<dbReference type="EMBL" id="BGZK01002062">
    <property type="protein sequence ID" value="GBP90155.1"/>
    <property type="molecule type" value="Genomic_DNA"/>
</dbReference>
<dbReference type="Proteomes" id="UP000299102">
    <property type="component" value="Unassembled WGS sequence"/>
</dbReference>
<evidence type="ECO:0000313" key="3">
    <source>
        <dbReference type="Proteomes" id="UP000299102"/>
    </source>
</evidence>
<dbReference type="AlphaFoldDB" id="A0A4C1ZU33"/>